<dbReference type="Gene3D" id="3.30.710.10">
    <property type="entry name" value="Potassium Channel Kv1.1, Chain A"/>
    <property type="match status" value="1"/>
</dbReference>
<keyword evidence="3" id="KW-1185">Reference proteome</keyword>
<dbReference type="PANTHER" id="PTHR22744:SF14">
    <property type="entry name" value="BTB DOMAIN-CONTAINING PROTEIN-RELATED"/>
    <property type="match status" value="1"/>
</dbReference>
<protein>
    <recommendedName>
        <fullName evidence="1">BTB domain-containing protein</fullName>
    </recommendedName>
</protein>
<dbReference type="InterPro" id="IPR011333">
    <property type="entry name" value="SKP1/BTB/POZ_sf"/>
</dbReference>
<evidence type="ECO:0000313" key="3">
    <source>
        <dbReference type="Proteomes" id="UP001432322"/>
    </source>
</evidence>
<feature type="non-terminal residue" evidence="2">
    <location>
        <position position="110"/>
    </location>
</feature>
<dbReference type="EMBL" id="BTSY01000005">
    <property type="protein sequence ID" value="GMT30140.1"/>
    <property type="molecule type" value="Genomic_DNA"/>
</dbReference>
<evidence type="ECO:0000313" key="2">
    <source>
        <dbReference type="EMBL" id="GMT30140.1"/>
    </source>
</evidence>
<name>A0AAV5WEP8_9BILA</name>
<accession>A0AAV5WEP8</accession>
<reference evidence="2" key="1">
    <citation type="submission" date="2023-10" db="EMBL/GenBank/DDBJ databases">
        <title>Genome assembly of Pristionchus species.</title>
        <authorList>
            <person name="Yoshida K."/>
            <person name="Sommer R.J."/>
        </authorList>
    </citation>
    <scope>NUCLEOTIDE SEQUENCE</scope>
    <source>
        <strain evidence="2">RS5133</strain>
    </source>
</reference>
<evidence type="ECO:0000259" key="1">
    <source>
        <dbReference type="Pfam" id="PF00651"/>
    </source>
</evidence>
<gene>
    <name evidence="2" type="ORF">PFISCL1PPCAC_21437</name>
</gene>
<organism evidence="2 3">
    <name type="scientific">Pristionchus fissidentatus</name>
    <dbReference type="NCBI Taxonomy" id="1538716"/>
    <lineage>
        <taxon>Eukaryota</taxon>
        <taxon>Metazoa</taxon>
        <taxon>Ecdysozoa</taxon>
        <taxon>Nematoda</taxon>
        <taxon>Chromadorea</taxon>
        <taxon>Rhabditida</taxon>
        <taxon>Rhabditina</taxon>
        <taxon>Diplogasteromorpha</taxon>
        <taxon>Diplogasteroidea</taxon>
        <taxon>Neodiplogasteridae</taxon>
        <taxon>Pristionchus</taxon>
    </lineage>
</organism>
<sequence>IPLPDISLEEFIELLYVIYPSERRITSYSCAFILALADRFQIQCATNRAEAYLTKTSKVSNAEKFDLSNRFRLERLQKLVLSSFKTLASLQELNADPHFKRLDASTKDSM</sequence>
<proteinExistence type="predicted"/>
<feature type="non-terminal residue" evidence="2">
    <location>
        <position position="1"/>
    </location>
</feature>
<feature type="domain" description="BTB" evidence="1">
    <location>
        <begin position="1"/>
        <end position="56"/>
    </location>
</feature>
<dbReference type="InterPro" id="IPR000210">
    <property type="entry name" value="BTB/POZ_dom"/>
</dbReference>
<dbReference type="Pfam" id="PF00651">
    <property type="entry name" value="BTB"/>
    <property type="match status" value="1"/>
</dbReference>
<dbReference type="SUPFAM" id="SSF54695">
    <property type="entry name" value="POZ domain"/>
    <property type="match status" value="1"/>
</dbReference>
<dbReference type="PANTHER" id="PTHR22744">
    <property type="entry name" value="HELIX LOOP HELIX PROTEIN 21-RELATED"/>
    <property type="match status" value="1"/>
</dbReference>
<dbReference type="Proteomes" id="UP001432322">
    <property type="component" value="Unassembled WGS sequence"/>
</dbReference>
<dbReference type="AlphaFoldDB" id="A0AAV5WEP8"/>
<comment type="caution">
    <text evidence="2">The sequence shown here is derived from an EMBL/GenBank/DDBJ whole genome shotgun (WGS) entry which is preliminary data.</text>
</comment>